<comment type="caution">
    <text evidence="1">The sequence shown here is derived from an EMBL/GenBank/DDBJ whole genome shotgun (WGS) entry which is preliminary data.</text>
</comment>
<protein>
    <submittedName>
        <fullName evidence="1">Uncharacterized protein</fullName>
    </submittedName>
</protein>
<name>A0AA91TGX4_9BACT</name>
<evidence type="ECO:0000313" key="1">
    <source>
        <dbReference type="EMBL" id="OXL42572.1"/>
    </source>
</evidence>
<organism evidence="1 2">
    <name type="scientific">Segatella copri</name>
    <dbReference type="NCBI Taxonomy" id="165179"/>
    <lineage>
        <taxon>Bacteria</taxon>
        <taxon>Pseudomonadati</taxon>
        <taxon>Bacteroidota</taxon>
        <taxon>Bacteroidia</taxon>
        <taxon>Bacteroidales</taxon>
        <taxon>Prevotellaceae</taxon>
        <taxon>Segatella</taxon>
    </lineage>
</organism>
<evidence type="ECO:0000313" key="2">
    <source>
        <dbReference type="Proteomes" id="UP000215155"/>
    </source>
</evidence>
<dbReference type="RefSeq" id="WP_142990663.1">
    <property type="nucleotide sequence ID" value="NZ_NMPZ01000042.1"/>
</dbReference>
<accession>A0AA91TGX4</accession>
<reference evidence="1 2" key="1">
    <citation type="submission" date="2017-07" db="EMBL/GenBank/DDBJ databases">
        <title>Draft genome sequence of Prevotella copri isolated from the gut of healthy adult Indian.</title>
        <authorList>
            <person name="Das B."/>
            <person name="Bag S."/>
            <person name="Ghosh T.S."/>
        </authorList>
    </citation>
    <scope>NUCLEOTIDE SEQUENCE [LARGE SCALE GENOMIC DNA]</scope>
    <source>
        <strain evidence="1 2">Indica</strain>
    </source>
</reference>
<sequence>MLERINVISRNEIDRAYKDHVFFKLIRILCQPYVVNLKNFHLLPEEVFQEVMAWLDFISRTEADEDVLVVYSSVRSRIWGDMRLLAVPQCPDEEIDKSADLIIGILFTCLMKLSDDFVDGYGFYKTLAFSLFEQMTRETKDRDHVISSIISNSYYEAHNEELNDWLIGYMMYSDNTLTDHEGRLKTTLARNGSPKGRKPSLLFTNADKEKDVEATEYWAQVFKKYISSRQRTGLMLDTKQDNFLILSIHAFKQYWCDDKKMKLPSAGAAFCKFLMEDCLFELGEDEQGNKIKLSSVNDTLTRVLSKKLNEYDGDYLA</sequence>
<dbReference type="EMBL" id="NMPZ01000042">
    <property type="protein sequence ID" value="OXL42572.1"/>
    <property type="molecule type" value="Genomic_DNA"/>
</dbReference>
<proteinExistence type="predicted"/>
<dbReference type="Proteomes" id="UP000215155">
    <property type="component" value="Unassembled WGS sequence"/>
</dbReference>
<dbReference type="AlphaFoldDB" id="A0AA91TGX4"/>
<gene>
    <name evidence="1" type="ORF">CFT61_15820</name>
</gene>
<feature type="non-terminal residue" evidence="1">
    <location>
        <position position="317"/>
    </location>
</feature>